<proteinExistence type="predicted"/>
<dbReference type="EMBL" id="IACK01157165">
    <property type="protein sequence ID" value="LAA92879.1"/>
    <property type="molecule type" value="Transcribed_RNA"/>
</dbReference>
<reference evidence="1" key="2">
    <citation type="submission" date="2017-11" db="EMBL/GenBank/DDBJ databases">
        <title>Coralsnake Venomics: Analyses of Venom Gland Transcriptomes and Proteomes of Six Brazilian Taxa.</title>
        <authorList>
            <person name="Aird S.D."/>
            <person name="Jorge da Silva N."/>
            <person name="Qiu L."/>
            <person name="Villar-Briones A."/>
            <person name="Aparecida-Saddi V."/>
            <person name="Campos-Telles M.P."/>
            <person name="Grau M."/>
            <person name="Mikheyev A.S."/>
        </authorList>
    </citation>
    <scope>NUCLEOTIDE SEQUENCE</scope>
    <source>
        <tissue evidence="1">Venom_gland</tissue>
    </source>
</reference>
<evidence type="ECO:0000313" key="1">
    <source>
        <dbReference type="EMBL" id="LAA92879.1"/>
    </source>
</evidence>
<dbReference type="EMBL" id="IACK01157166">
    <property type="protein sequence ID" value="LAA92884.1"/>
    <property type="molecule type" value="Transcribed_RNA"/>
</dbReference>
<accession>A0A2D4J8U7</accession>
<sequence length="127" mass="14080">MACIGSISKQMQNTFYVAASGSWKLLLLNARKAYQKPIPHHHHPPALYYSVESSWSSYETKDPIQTLSWLIRLVTERKAVSISEGLLERKGQHSVQSLLVVLAAFPSPGPSGGVGLQLSEYLASAWW</sequence>
<dbReference type="AlphaFoldDB" id="A0A2D4J8U7"/>
<protein>
    <submittedName>
        <fullName evidence="1">Uncharacterized protein</fullName>
    </submittedName>
</protein>
<name>A0A2D4J8U7_MICLE</name>
<organism evidence="1">
    <name type="scientific">Micrurus lemniscatus lemniscatus</name>
    <dbReference type="NCBI Taxonomy" id="129467"/>
    <lineage>
        <taxon>Eukaryota</taxon>
        <taxon>Metazoa</taxon>
        <taxon>Chordata</taxon>
        <taxon>Craniata</taxon>
        <taxon>Vertebrata</taxon>
        <taxon>Euteleostomi</taxon>
        <taxon>Lepidosauria</taxon>
        <taxon>Squamata</taxon>
        <taxon>Bifurcata</taxon>
        <taxon>Unidentata</taxon>
        <taxon>Episquamata</taxon>
        <taxon>Toxicofera</taxon>
        <taxon>Serpentes</taxon>
        <taxon>Colubroidea</taxon>
        <taxon>Elapidae</taxon>
        <taxon>Elapinae</taxon>
        <taxon>Micrurus</taxon>
    </lineage>
</organism>
<reference evidence="1" key="1">
    <citation type="submission" date="2017-07" db="EMBL/GenBank/DDBJ databases">
        <authorList>
            <person name="Mikheyev A."/>
            <person name="Grau M."/>
        </authorList>
    </citation>
    <scope>NUCLEOTIDE SEQUENCE</scope>
    <source>
        <tissue evidence="1">Venom_gland</tissue>
    </source>
</reference>